<comment type="caution">
    <text evidence="2">The sequence shown here is derived from an EMBL/GenBank/DDBJ whole genome shotgun (WGS) entry which is preliminary data.</text>
</comment>
<accession>A0A6G1CTY2</accession>
<feature type="region of interest" description="Disordered" evidence="1">
    <location>
        <begin position="1"/>
        <end position="107"/>
    </location>
</feature>
<gene>
    <name evidence="2" type="ORF">E2562_027969</name>
</gene>
<feature type="compositionally biased region" description="Pro residues" evidence="1">
    <location>
        <begin position="88"/>
        <end position="98"/>
    </location>
</feature>
<organism evidence="2 3">
    <name type="scientific">Oryza meyeriana var. granulata</name>
    <dbReference type="NCBI Taxonomy" id="110450"/>
    <lineage>
        <taxon>Eukaryota</taxon>
        <taxon>Viridiplantae</taxon>
        <taxon>Streptophyta</taxon>
        <taxon>Embryophyta</taxon>
        <taxon>Tracheophyta</taxon>
        <taxon>Spermatophyta</taxon>
        <taxon>Magnoliopsida</taxon>
        <taxon>Liliopsida</taxon>
        <taxon>Poales</taxon>
        <taxon>Poaceae</taxon>
        <taxon>BOP clade</taxon>
        <taxon>Oryzoideae</taxon>
        <taxon>Oryzeae</taxon>
        <taxon>Oryzinae</taxon>
        <taxon>Oryza</taxon>
        <taxon>Oryza meyeriana</taxon>
    </lineage>
</organism>
<feature type="compositionally biased region" description="Basic and acidic residues" evidence="1">
    <location>
        <begin position="135"/>
        <end position="144"/>
    </location>
</feature>
<protein>
    <submittedName>
        <fullName evidence="2">Uncharacterized protein</fullName>
    </submittedName>
</protein>
<proteinExistence type="predicted"/>
<dbReference type="Proteomes" id="UP000479710">
    <property type="component" value="Unassembled WGS sequence"/>
</dbReference>
<sequence>MVEPSGGGARRMGRPQMVMPSGRGNPGGRDRWQLTSSSSPISASAAAAQEDTDKAGAPPPPPRAPESSYTIAASPSSRSRRGFVEVPRPQPFNAPSPRPVDASIPPSSVADSVVHGVLPLDAAVATAEADGERRWLGEDDHAVTEHLQPSGRRARRSSAECGDGNGSQLEEWHTRHPGCGIHPC</sequence>
<keyword evidence="3" id="KW-1185">Reference proteome</keyword>
<evidence type="ECO:0000313" key="3">
    <source>
        <dbReference type="Proteomes" id="UP000479710"/>
    </source>
</evidence>
<evidence type="ECO:0000256" key="1">
    <source>
        <dbReference type="SAM" id="MobiDB-lite"/>
    </source>
</evidence>
<dbReference type="AlphaFoldDB" id="A0A6G1CTY2"/>
<feature type="compositionally biased region" description="Gly residues" evidence="1">
    <location>
        <begin position="1"/>
        <end position="10"/>
    </location>
</feature>
<evidence type="ECO:0000313" key="2">
    <source>
        <dbReference type="EMBL" id="KAF0903542.1"/>
    </source>
</evidence>
<dbReference type="EMBL" id="SPHZ02000008">
    <property type="protein sequence ID" value="KAF0903542.1"/>
    <property type="molecule type" value="Genomic_DNA"/>
</dbReference>
<name>A0A6G1CTY2_9ORYZ</name>
<reference evidence="2 3" key="1">
    <citation type="submission" date="2019-11" db="EMBL/GenBank/DDBJ databases">
        <title>Whole genome sequence of Oryza granulata.</title>
        <authorList>
            <person name="Li W."/>
        </authorList>
    </citation>
    <scope>NUCLEOTIDE SEQUENCE [LARGE SCALE GENOMIC DNA]</scope>
    <source>
        <strain evidence="3">cv. Menghai</strain>
        <tissue evidence="2">Leaf</tissue>
    </source>
</reference>
<feature type="compositionally biased region" description="Polar residues" evidence="1">
    <location>
        <begin position="67"/>
        <end position="77"/>
    </location>
</feature>
<feature type="region of interest" description="Disordered" evidence="1">
    <location>
        <begin position="135"/>
        <end position="184"/>
    </location>
</feature>
<feature type="compositionally biased region" description="Low complexity" evidence="1">
    <location>
        <begin position="36"/>
        <end position="48"/>
    </location>
</feature>